<evidence type="ECO:0000313" key="3">
    <source>
        <dbReference type="Proteomes" id="UP000075613"/>
    </source>
</evidence>
<organism evidence="2 3">
    <name type="scientific">Paraburkholderia monticola</name>
    <dbReference type="NCBI Taxonomy" id="1399968"/>
    <lineage>
        <taxon>Bacteria</taxon>
        <taxon>Pseudomonadati</taxon>
        <taxon>Pseudomonadota</taxon>
        <taxon>Betaproteobacteria</taxon>
        <taxon>Burkholderiales</taxon>
        <taxon>Burkholderiaceae</taxon>
        <taxon>Paraburkholderia</taxon>
    </lineage>
</organism>
<keyword evidence="3" id="KW-1185">Reference proteome</keyword>
<keyword evidence="1" id="KW-0479">Metal-binding</keyword>
<gene>
    <name evidence="2" type="ORF">CI15_00600</name>
</gene>
<protein>
    <submittedName>
        <fullName evidence="2">Uncharacterized protein</fullName>
    </submittedName>
</protein>
<dbReference type="AlphaFoldDB" id="A0A149Q1M3"/>
<dbReference type="OrthoDB" id="7593251at2"/>
<name>A0A149Q1M3_9BURK</name>
<dbReference type="RefSeq" id="WP_062123143.1">
    <property type="nucleotide sequence ID" value="NZ_LRBG01000001.1"/>
</dbReference>
<evidence type="ECO:0000256" key="1">
    <source>
        <dbReference type="ARBA" id="ARBA00022723"/>
    </source>
</evidence>
<proteinExistence type="predicted"/>
<dbReference type="InterPro" id="IPR018527">
    <property type="entry name" value="Rubredoxin_Fe_BS"/>
</dbReference>
<evidence type="ECO:0000313" key="2">
    <source>
        <dbReference type="EMBL" id="KXU91127.1"/>
    </source>
</evidence>
<dbReference type="EMBL" id="LRBG01000001">
    <property type="protein sequence ID" value="KXU91127.1"/>
    <property type="molecule type" value="Genomic_DNA"/>
</dbReference>
<accession>A0A149Q1M3</accession>
<sequence length="416" mass="46871">MDLENLDISPDEARQRFFERVSSGSIALDGVMSPLTRELAGRFGTESVDMTFGWACTPTDWVCPACGRGKPEIVRLNTNGHLMCRLVEHHDHMKDLVKDEFERQCKLQKTIVADEFAKRFATRASQMISAYDNAIICDDCNAADPKAKGAVGTHRDFSYSPQEIRRFVRPRPNVPHEIDVEEAASIWQANEETFALRLKIVERIAGIAATNTHWYQELPYGQRAETVYRQAEYLQGQYRVPGALYELTGDKRRPPSPDASAWRRVKHKRPRVGPRPEDVGYLAKVSFGRHWSAVTESWRCPACDRTKLETVRKSNKGDWAFLLSDRSFYAPGERCGSKRAVVCGDCGRLASDLGREACLVAEAATESNYAQFLSVSEIALVVLPQPHARHNVKNEAADDLVMDLVERITLLEQQGD</sequence>
<dbReference type="Proteomes" id="UP000075613">
    <property type="component" value="Unassembled WGS sequence"/>
</dbReference>
<dbReference type="GO" id="GO:0046872">
    <property type="term" value="F:metal ion binding"/>
    <property type="evidence" value="ECO:0007669"/>
    <property type="project" value="UniProtKB-KW"/>
</dbReference>
<comment type="caution">
    <text evidence="2">The sequence shown here is derived from an EMBL/GenBank/DDBJ whole genome shotgun (WGS) entry which is preliminary data.</text>
</comment>
<reference evidence="2 3" key="1">
    <citation type="journal article" date="2015" name="Int. J. Syst. Evol. Microbiol.">
        <title>Burkholderia monticola sp. nov., isolated from mountain soil.</title>
        <authorList>
            <person name="Baek I."/>
            <person name="Seo B."/>
            <person name="Lee I."/>
            <person name="Yi H."/>
            <person name="Chun J."/>
        </authorList>
    </citation>
    <scope>NUCLEOTIDE SEQUENCE [LARGE SCALE GENOMIC DNA]</scope>
    <source>
        <strain evidence="2 3">JC2948</strain>
    </source>
</reference>
<dbReference type="PROSITE" id="PS00202">
    <property type="entry name" value="RUBREDOXIN"/>
    <property type="match status" value="1"/>
</dbReference>